<feature type="coiled-coil region" evidence="2">
    <location>
        <begin position="810"/>
        <end position="848"/>
    </location>
</feature>
<dbReference type="PANTHER" id="PTHR10288">
    <property type="entry name" value="KH DOMAIN CONTAINING RNA BINDING PROTEIN"/>
    <property type="match status" value="1"/>
</dbReference>
<evidence type="ECO:0000256" key="3">
    <source>
        <dbReference type="SAM" id="MobiDB-lite"/>
    </source>
</evidence>
<feature type="compositionally biased region" description="Low complexity" evidence="3">
    <location>
        <begin position="283"/>
        <end position="292"/>
    </location>
</feature>
<evidence type="ECO:0000313" key="4">
    <source>
        <dbReference type="EMBL" id="OLP87977.1"/>
    </source>
</evidence>
<proteinExistence type="predicted"/>
<dbReference type="InterPro" id="IPR004088">
    <property type="entry name" value="KH_dom_type_1"/>
</dbReference>
<feature type="region of interest" description="Disordered" evidence="3">
    <location>
        <begin position="1"/>
        <end position="108"/>
    </location>
</feature>
<organism evidence="4 5">
    <name type="scientific">Symbiodinium microadriaticum</name>
    <name type="common">Dinoflagellate</name>
    <name type="synonym">Zooxanthella microadriatica</name>
    <dbReference type="NCBI Taxonomy" id="2951"/>
    <lineage>
        <taxon>Eukaryota</taxon>
        <taxon>Sar</taxon>
        <taxon>Alveolata</taxon>
        <taxon>Dinophyceae</taxon>
        <taxon>Suessiales</taxon>
        <taxon>Symbiodiniaceae</taxon>
        <taxon>Symbiodinium</taxon>
    </lineage>
</organism>
<evidence type="ECO:0000256" key="2">
    <source>
        <dbReference type="SAM" id="Coils"/>
    </source>
</evidence>
<feature type="compositionally biased region" description="Basic and acidic residues" evidence="3">
    <location>
        <begin position="768"/>
        <end position="786"/>
    </location>
</feature>
<evidence type="ECO:0000256" key="1">
    <source>
        <dbReference type="ARBA" id="ARBA00022737"/>
    </source>
</evidence>
<dbReference type="SMART" id="SM00322">
    <property type="entry name" value="KH"/>
    <property type="match status" value="2"/>
</dbReference>
<dbReference type="Gene3D" id="3.30.1370.10">
    <property type="entry name" value="K Homology domain, type 1"/>
    <property type="match status" value="2"/>
</dbReference>
<sequence length="1250" mass="136224">MPRQRPKPPPPPSPSEEEDSEEQLYEEAEALRLKTPSPEPEEPPRKKRREKNAPVIPGRSISPDVTQRKSKKEKKRKKEAKEGKEGRKQRSDRPRRREMSQSQASMPWPYAWPMPMPHMPMHAMPAMAAPSKTSVFKPGAAMSPQITSAPTIPTLHSVMTGEVQLLTPKGALVALSDDSPQRYVEGLLRRRSDERPAILGAKLYVKVVRIEAGMVIVDSRGVDQDTGKDQDPEHEQAEVEEWIDVPVDLVGRIIGKKGERIRQICDDTGADLRFDGSAEAQHGPGANTKKTTGGAGDDMRKFLEAAQEEDDEDVEMQDGQQEPKGGDDLRAFLEEAKAGSATAASCEDEKQEDEDEAEDFAEDLAAFLQEVKNDSTGSTDPTPKGRRNFVPAVEFVAYSLENWDEMLYRKMGEAGVTLVYPENLTIIDKEGNAVEIAKGLRHRHFPIRVRYILTSDTYTPEKASRKDDTGPEEAVAEEPAEAAEEGKNSKAAAKPSAPRPEAVCITGAANLTRIHLDEVLEAKSLPQMQSLEHISKSSVVCVFSSATDAKVVLDSLEKGFSDVRQGAQEGPGIYRARHGHLKYRMATSTDVKAKTNRFKEAPKKVYQRLRINGDAKEVRQAKKIVLDFLDEFSGPAHGMRGKFSERFLRGIEDVEESFEVPQGKIGRLIGKGGENIKKMEESSGARLRVLPAADEGEQRLLVSGAPDKVEKAKELLSSFIPALSSFEPTASGVPERRRLREAEAEEAPSEGDELRGRRHRAAEALESAGRRGNRDEGRSERPKSRDSSTSSGTRVKRLREKKRAISLQEYQAMMKKQKQLDAAAARAEEAAQAAAAFARRAAEEEKQKQEAAALDNYDWEEETGPSAAIGRFALTSFGAGKVSRTVVNPAGRRFVNFQLLAGGVVQVPQATARLWLAAVEGALGAKVSAPRPWDEQMDGKGRPPPPAGASWVISEAEAQGRRLAFRLASPAELFPRFVDASQLSRWPRAESVIYLVELCTTPQSVGHVAPFRHDYRKSDKSFAKGDTLIVEGCRPGLQDLGVVKKVLHGDKGAKVAALVAAKKDGPESTGTLGLAFQRSGATEAKRREGLASLERMVLPLLAARLPAGTRALGVGASLDGTFLRFFLHLAGQSEQELSAASSGAAAAAAAVGAMLGCQTEVLASSGPLPEPTEPAPTDKEQPEQKKKAKPAKEKTKTGSAAKKRTKEKKAAEKESSSESSESSSDDFLLAMAKRGDRALARIAQVEEKPT</sequence>
<name>A0A1Q9CYI0_SYMMI</name>
<dbReference type="OrthoDB" id="5204190at2759"/>
<keyword evidence="5" id="KW-1185">Reference proteome</keyword>
<feature type="region of interest" description="Disordered" evidence="3">
    <location>
        <begin position="337"/>
        <end position="358"/>
    </location>
</feature>
<feature type="compositionally biased region" description="Basic residues" evidence="3">
    <location>
        <begin position="68"/>
        <end position="78"/>
    </location>
</feature>
<feature type="compositionally biased region" description="Acidic residues" evidence="3">
    <location>
        <begin position="349"/>
        <end position="358"/>
    </location>
</feature>
<dbReference type="Proteomes" id="UP000186817">
    <property type="component" value="Unassembled WGS sequence"/>
</dbReference>
<dbReference type="CDD" id="cd00105">
    <property type="entry name" value="KH-I"/>
    <property type="match status" value="2"/>
</dbReference>
<dbReference type="GO" id="GO:0003723">
    <property type="term" value="F:RNA binding"/>
    <property type="evidence" value="ECO:0007669"/>
    <property type="project" value="UniProtKB-UniRule"/>
</dbReference>
<gene>
    <name evidence="4" type="primary">FUBP3</name>
    <name evidence="4" type="ORF">AK812_SmicGene30747</name>
</gene>
<reference evidence="4 5" key="1">
    <citation type="submission" date="2016-02" db="EMBL/GenBank/DDBJ databases">
        <title>Genome analysis of coral dinoflagellate symbionts highlights evolutionary adaptations to a symbiotic lifestyle.</title>
        <authorList>
            <person name="Aranda M."/>
            <person name="Li Y."/>
            <person name="Liew Y.J."/>
            <person name="Baumgarten S."/>
            <person name="Simakov O."/>
            <person name="Wilson M."/>
            <person name="Piel J."/>
            <person name="Ashoor H."/>
            <person name="Bougouffa S."/>
            <person name="Bajic V.B."/>
            <person name="Ryu T."/>
            <person name="Ravasi T."/>
            <person name="Bayer T."/>
            <person name="Micklem G."/>
            <person name="Kim H."/>
            <person name="Bhak J."/>
            <person name="Lajeunesse T.C."/>
            <person name="Voolstra C.R."/>
        </authorList>
    </citation>
    <scope>NUCLEOTIDE SEQUENCE [LARGE SCALE GENOMIC DNA]</scope>
    <source>
        <strain evidence="4 5">CCMP2467</strain>
    </source>
</reference>
<dbReference type="EMBL" id="LSRX01000833">
    <property type="protein sequence ID" value="OLP87977.1"/>
    <property type="molecule type" value="Genomic_DNA"/>
</dbReference>
<feature type="region of interest" description="Disordered" evidence="3">
    <location>
        <begin position="275"/>
        <end position="297"/>
    </location>
</feature>
<protein>
    <submittedName>
        <fullName evidence="4">Far upstream element-binding protein 3</fullName>
    </submittedName>
</protein>
<feature type="region of interest" description="Disordered" evidence="3">
    <location>
        <begin position="307"/>
        <end position="326"/>
    </location>
</feature>
<feature type="compositionally biased region" description="Acidic residues" evidence="3">
    <location>
        <begin position="307"/>
        <end position="316"/>
    </location>
</feature>
<dbReference type="AlphaFoldDB" id="A0A1Q9CYI0"/>
<keyword evidence="2" id="KW-0175">Coiled coil</keyword>
<keyword evidence="1" id="KW-0677">Repeat</keyword>
<feature type="region of interest" description="Disordered" evidence="3">
    <location>
        <begin position="1163"/>
        <end position="1229"/>
    </location>
</feature>
<accession>A0A1Q9CYI0</accession>
<comment type="caution">
    <text evidence="4">The sequence shown here is derived from an EMBL/GenBank/DDBJ whole genome shotgun (WGS) entry which is preliminary data.</text>
</comment>
<feature type="compositionally biased region" description="Acidic residues" evidence="3">
    <location>
        <begin position="470"/>
        <end position="483"/>
    </location>
</feature>
<feature type="region of interest" description="Disordered" evidence="3">
    <location>
        <begin position="726"/>
        <end position="800"/>
    </location>
</feature>
<dbReference type="SUPFAM" id="SSF54791">
    <property type="entry name" value="Eukaryotic type KH-domain (KH-domain type I)"/>
    <property type="match status" value="2"/>
</dbReference>
<feature type="compositionally biased region" description="Basic and acidic residues" evidence="3">
    <location>
        <begin position="1176"/>
        <end position="1196"/>
    </location>
</feature>
<dbReference type="PROSITE" id="PS50084">
    <property type="entry name" value="KH_TYPE_1"/>
    <property type="match status" value="2"/>
</dbReference>
<feature type="region of interest" description="Disordered" evidence="3">
    <location>
        <begin position="459"/>
        <end position="499"/>
    </location>
</feature>
<evidence type="ECO:0000313" key="5">
    <source>
        <dbReference type="Proteomes" id="UP000186817"/>
    </source>
</evidence>
<feature type="compositionally biased region" description="Basic and acidic residues" evidence="3">
    <location>
        <begin position="79"/>
        <end position="99"/>
    </location>
</feature>
<feature type="compositionally biased region" description="Acidic residues" evidence="3">
    <location>
        <begin position="15"/>
        <end position="28"/>
    </location>
</feature>
<dbReference type="Pfam" id="PF00013">
    <property type="entry name" value="KH_1"/>
    <property type="match status" value="2"/>
</dbReference>
<dbReference type="InterPro" id="IPR036612">
    <property type="entry name" value="KH_dom_type_1_sf"/>
</dbReference>
<dbReference type="InterPro" id="IPR004087">
    <property type="entry name" value="KH_dom"/>
</dbReference>